<evidence type="ECO:0000259" key="3">
    <source>
        <dbReference type="Pfam" id="PF01579"/>
    </source>
</evidence>
<comment type="caution">
    <text evidence="4">The sequence shown here is derived from an EMBL/GenBank/DDBJ whole genome shotgun (WGS) entry which is preliminary data.</text>
</comment>
<evidence type="ECO:0000256" key="2">
    <source>
        <dbReference type="SAM" id="SignalP"/>
    </source>
</evidence>
<organism evidence="4 5">
    <name type="scientific">Caenorhabditis bovis</name>
    <dbReference type="NCBI Taxonomy" id="2654633"/>
    <lineage>
        <taxon>Eukaryota</taxon>
        <taxon>Metazoa</taxon>
        <taxon>Ecdysozoa</taxon>
        <taxon>Nematoda</taxon>
        <taxon>Chromadorea</taxon>
        <taxon>Rhabditida</taxon>
        <taxon>Rhabditina</taxon>
        <taxon>Rhabditomorpha</taxon>
        <taxon>Rhabditoidea</taxon>
        <taxon>Rhabditidae</taxon>
        <taxon>Peloderinae</taxon>
        <taxon>Caenorhabditis</taxon>
    </lineage>
</organism>
<protein>
    <recommendedName>
        <fullName evidence="3">T20D4.11-like domain-containing protein</fullName>
    </recommendedName>
</protein>
<dbReference type="InterPro" id="IPR002542">
    <property type="entry name" value="T20D4.11-like_dom"/>
</dbReference>
<evidence type="ECO:0000256" key="1">
    <source>
        <dbReference type="SAM" id="Coils"/>
    </source>
</evidence>
<dbReference type="AlphaFoldDB" id="A0A8S1EL37"/>
<dbReference type="PANTHER" id="PTHR31897">
    <property type="entry name" value="PROTEIN CBG17011-RELATED"/>
    <property type="match status" value="1"/>
</dbReference>
<accession>A0A8S1EL37</accession>
<gene>
    <name evidence="4" type="ORF">CBOVIS_LOCUS6862</name>
</gene>
<dbReference type="Proteomes" id="UP000494206">
    <property type="component" value="Unassembled WGS sequence"/>
</dbReference>
<dbReference type="Pfam" id="PF01579">
    <property type="entry name" value="DUF19"/>
    <property type="match status" value="1"/>
</dbReference>
<feature type="signal peptide" evidence="2">
    <location>
        <begin position="1"/>
        <end position="18"/>
    </location>
</feature>
<feature type="coiled-coil region" evidence="1">
    <location>
        <begin position="40"/>
        <end position="101"/>
    </location>
</feature>
<proteinExistence type="predicted"/>
<evidence type="ECO:0000313" key="4">
    <source>
        <dbReference type="EMBL" id="CAB3404546.1"/>
    </source>
</evidence>
<evidence type="ECO:0000313" key="5">
    <source>
        <dbReference type="Proteomes" id="UP000494206"/>
    </source>
</evidence>
<sequence length="178" mass="20229">MIGKTILFVSALVLLSECAPKVDECSISDNLIALECKPKADKLRANLKKAEEGNNLINLEFMKNLQNSCEETFKCMKPAKCEKIIQSMSGLEKNCEKMKEMATPIGQCLLKNPPEFAPSSVCNGFFKVDKMKMEADKRCKYMRENKECVFKWFEEKCGKEIRKDLEDKNSAIGKAYNC</sequence>
<name>A0A8S1EL37_9PELO</name>
<keyword evidence="1" id="KW-0175">Coiled coil</keyword>
<dbReference type="EMBL" id="CADEPM010000004">
    <property type="protein sequence ID" value="CAB3404546.1"/>
    <property type="molecule type" value="Genomic_DNA"/>
</dbReference>
<reference evidence="4 5" key="1">
    <citation type="submission" date="2020-04" db="EMBL/GenBank/DDBJ databases">
        <authorList>
            <person name="Laetsch R D."/>
            <person name="Stevens L."/>
            <person name="Kumar S."/>
            <person name="Blaxter L. M."/>
        </authorList>
    </citation>
    <scope>NUCLEOTIDE SEQUENCE [LARGE SCALE GENOMIC DNA]</scope>
</reference>
<feature type="domain" description="T20D4.11-like" evidence="3">
    <location>
        <begin position="25"/>
        <end position="178"/>
    </location>
</feature>
<keyword evidence="5" id="KW-1185">Reference proteome</keyword>
<keyword evidence="2" id="KW-0732">Signal</keyword>
<feature type="chain" id="PRO_5035884116" description="T20D4.11-like domain-containing protein" evidence="2">
    <location>
        <begin position="19"/>
        <end position="178"/>
    </location>
</feature>